<accession>A0A7X2Z6D4</accession>
<gene>
    <name evidence="1" type="ORF">GNP93_00750</name>
</gene>
<dbReference type="RefSeq" id="WP_155613782.1">
    <property type="nucleotide sequence ID" value="NZ_WNZX01000001.1"/>
</dbReference>
<evidence type="ECO:0000313" key="1">
    <source>
        <dbReference type="EMBL" id="MUG69195.1"/>
    </source>
</evidence>
<reference evidence="1 2" key="1">
    <citation type="submission" date="2019-11" db="EMBL/GenBank/DDBJ databases">
        <title>Draft genome sequences of five Paenibacillus species of dairy origin.</title>
        <authorList>
            <person name="Olajide A.M."/>
            <person name="Chen S."/>
            <person name="Lapointe G."/>
        </authorList>
    </citation>
    <scope>NUCLEOTIDE SEQUENCE [LARGE SCALE GENOMIC DNA]</scope>
    <source>
        <strain evidence="1 2">2CS3</strain>
    </source>
</reference>
<keyword evidence="2" id="KW-1185">Reference proteome</keyword>
<organism evidence="1 2">
    <name type="scientific">Paenibacillus validus</name>
    <dbReference type="NCBI Taxonomy" id="44253"/>
    <lineage>
        <taxon>Bacteria</taxon>
        <taxon>Bacillati</taxon>
        <taxon>Bacillota</taxon>
        <taxon>Bacilli</taxon>
        <taxon>Bacillales</taxon>
        <taxon>Paenibacillaceae</taxon>
        <taxon>Paenibacillus</taxon>
    </lineage>
</organism>
<dbReference type="Pfam" id="PF04519">
    <property type="entry name" value="Bactofilin"/>
    <property type="match status" value="1"/>
</dbReference>
<proteinExistence type="predicted"/>
<dbReference type="AlphaFoldDB" id="A0A7X2Z6D4"/>
<dbReference type="EMBL" id="WNZX01000001">
    <property type="protein sequence ID" value="MUG69195.1"/>
    <property type="molecule type" value="Genomic_DNA"/>
</dbReference>
<sequence length="243" mass="25525">MGLRGDLNISGVMGGAGGGAYNTVKINGQGNVNGPLDCVSFVCNGRSSIHGEVKAQTVEVNGSTSFEAKVDTGSMQINGKADVEGSLSARELRVDGQLKVKAGLSGEDIVVNGYLKVQGACEAESFRSRGCFRVDGLLNAGSIEVDLYTECRAKEIGGETISVRKTELAGALGKLVRALMFAEDALIVDTIEGDEVYLEHTRAGIVRAKNVSLGPGCDIGLVEYADTFNHHPDSRVGESRKSL</sequence>
<name>A0A7X2Z6D4_9BACL</name>
<evidence type="ECO:0008006" key="3">
    <source>
        <dbReference type="Google" id="ProtNLM"/>
    </source>
</evidence>
<dbReference type="InterPro" id="IPR007607">
    <property type="entry name" value="BacA/B"/>
</dbReference>
<protein>
    <recommendedName>
        <fullName evidence="3">Polymer-forming cytoskeletal protein</fullName>
    </recommendedName>
</protein>
<dbReference type="Proteomes" id="UP000450917">
    <property type="component" value="Unassembled WGS sequence"/>
</dbReference>
<evidence type="ECO:0000313" key="2">
    <source>
        <dbReference type="Proteomes" id="UP000450917"/>
    </source>
</evidence>
<comment type="caution">
    <text evidence="1">The sequence shown here is derived from an EMBL/GenBank/DDBJ whole genome shotgun (WGS) entry which is preliminary data.</text>
</comment>